<keyword evidence="2" id="KW-0812">Transmembrane</keyword>
<evidence type="ECO:0000313" key="3">
    <source>
        <dbReference type="EMBL" id="PJJ77011.1"/>
    </source>
</evidence>
<organism evidence="3 4">
    <name type="scientific">Sediminihabitans luteus</name>
    <dbReference type="NCBI Taxonomy" id="1138585"/>
    <lineage>
        <taxon>Bacteria</taxon>
        <taxon>Bacillati</taxon>
        <taxon>Actinomycetota</taxon>
        <taxon>Actinomycetes</taxon>
        <taxon>Micrococcales</taxon>
        <taxon>Cellulomonadaceae</taxon>
        <taxon>Sediminihabitans</taxon>
    </lineage>
</organism>
<protein>
    <submittedName>
        <fullName evidence="3">Uncharacterized protein</fullName>
    </submittedName>
</protein>
<dbReference type="AlphaFoldDB" id="A0A2M9CYJ6"/>
<keyword evidence="2" id="KW-0472">Membrane</keyword>
<feature type="transmembrane region" description="Helical" evidence="2">
    <location>
        <begin position="96"/>
        <end position="114"/>
    </location>
</feature>
<keyword evidence="2" id="KW-1133">Transmembrane helix</keyword>
<gene>
    <name evidence="3" type="ORF">CLV28_0223</name>
</gene>
<keyword evidence="4" id="KW-1185">Reference proteome</keyword>
<accession>A0A2M9CYJ6</accession>
<feature type="transmembrane region" description="Helical" evidence="2">
    <location>
        <begin position="134"/>
        <end position="154"/>
    </location>
</feature>
<feature type="region of interest" description="Disordered" evidence="1">
    <location>
        <begin position="1"/>
        <end position="29"/>
    </location>
</feature>
<dbReference type="InterPro" id="IPR046095">
    <property type="entry name" value="DUF6113"/>
</dbReference>
<comment type="caution">
    <text evidence="3">The sequence shown here is derived from an EMBL/GenBank/DDBJ whole genome shotgun (WGS) entry which is preliminary data.</text>
</comment>
<name>A0A2M9CYJ6_9CELL</name>
<evidence type="ECO:0000256" key="1">
    <source>
        <dbReference type="SAM" id="MobiDB-lite"/>
    </source>
</evidence>
<dbReference type="Pfam" id="PF19608">
    <property type="entry name" value="DUF6113"/>
    <property type="match status" value="1"/>
</dbReference>
<reference evidence="3 4" key="1">
    <citation type="submission" date="2017-11" db="EMBL/GenBank/DDBJ databases">
        <title>Genomic Encyclopedia of Archaeal and Bacterial Type Strains, Phase II (KMG-II): From Individual Species to Whole Genera.</title>
        <authorList>
            <person name="Goeker M."/>
        </authorList>
    </citation>
    <scope>NUCLEOTIDE SEQUENCE [LARGE SCALE GENOMIC DNA]</scope>
    <source>
        <strain evidence="3 4">DSM 25478</strain>
    </source>
</reference>
<feature type="compositionally biased region" description="Polar residues" evidence="1">
    <location>
        <begin position="1"/>
        <end position="10"/>
    </location>
</feature>
<evidence type="ECO:0000313" key="4">
    <source>
        <dbReference type="Proteomes" id="UP000231693"/>
    </source>
</evidence>
<sequence length="170" mass="17632">MADPGRTTSLPPIDPAPGSVGPVIPEASPRGARAPGRSLLQVLVVVLCCLLLGVAIGALGTVVHRKHVLDWFPLGIVLALAATLTAGVLSRAWGRMSGLLGYGVGWLVVVQLMALEGPGGDVLIPSVDKIGYVWSYAGLAIVAVCAFLPSQWFSDEPRPVRAGKAPVDPR</sequence>
<proteinExistence type="predicted"/>
<evidence type="ECO:0000256" key="2">
    <source>
        <dbReference type="SAM" id="Phobius"/>
    </source>
</evidence>
<feature type="transmembrane region" description="Helical" evidence="2">
    <location>
        <begin position="39"/>
        <end position="59"/>
    </location>
</feature>
<feature type="transmembrane region" description="Helical" evidence="2">
    <location>
        <begin position="71"/>
        <end position="89"/>
    </location>
</feature>
<dbReference type="Proteomes" id="UP000231693">
    <property type="component" value="Unassembled WGS sequence"/>
</dbReference>
<dbReference type="EMBL" id="PGFE01000001">
    <property type="protein sequence ID" value="PJJ77011.1"/>
    <property type="molecule type" value="Genomic_DNA"/>
</dbReference>